<organism evidence="2 3">
    <name type="scientific">Emericellopsis atlantica</name>
    <dbReference type="NCBI Taxonomy" id="2614577"/>
    <lineage>
        <taxon>Eukaryota</taxon>
        <taxon>Fungi</taxon>
        <taxon>Dikarya</taxon>
        <taxon>Ascomycota</taxon>
        <taxon>Pezizomycotina</taxon>
        <taxon>Sordariomycetes</taxon>
        <taxon>Hypocreomycetidae</taxon>
        <taxon>Hypocreales</taxon>
        <taxon>Bionectriaceae</taxon>
        <taxon>Emericellopsis</taxon>
    </lineage>
</organism>
<feature type="region of interest" description="Disordered" evidence="1">
    <location>
        <begin position="541"/>
        <end position="565"/>
    </location>
</feature>
<feature type="compositionally biased region" description="Basic and acidic residues" evidence="1">
    <location>
        <begin position="553"/>
        <end position="563"/>
    </location>
</feature>
<gene>
    <name evidence="2" type="ORF">F5Z01DRAFT_687831</name>
</gene>
<comment type="caution">
    <text evidence="2">The sequence shown here is derived from an EMBL/GenBank/DDBJ whole genome shotgun (WGS) entry which is preliminary data.</text>
</comment>
<dbReference type="AlphaFoldDB" id="A0A9P7ZLL6"/>
<evidence type="ECO:0000256" key="1">
    <source>
        <dbReference type="SAM" id="MobiDB-lite"/>
    </source>
</evidence>
<dbReference type="EMBL" id="MU251255">
    <property type="protein sequence ID" value="KAG9254201.1"/>
    <property type="molecule type" value="Genomic_DNA"/>
</dbReference>
<feature type="region of interest" description="Disordered" evidence="1">
    <location>
        <begin position="19"/>
        <end position="44"/>
    </location>
</feature>
<dbReference type="OrthoDB" id="3257981at2759"/>
<sequence length="615" mass="70834">MKNNLKTRVVSPKSFPLDPGYEQTRTPIKSLRPGHRSTGHRSRDSSLLLNLPNEILWLIVELIAEENQGRFLSQFALVHRQCWQLARPYQFADIWITRSELSSDFLRHLETEVNSGKEPLIGSYIRSLTINVHEDFISIDFISGLPTSDRSSVEDWRYKWELFIDRIGIVVRTSLPNLRQVYWMNTGELNPKKQLLPAVLERATPLGRLETLYLEDFEFYFNNTDEVNSILHPFHSFCLRDLAFGFCRFPPFHISWGGATILIYESLLRRSAPTLESFVWNSSAPVAPITEDLQGMQLIFRNGFIPFERLNKFWASITDEIQVTVIESFLAAPLQSFAPSRQICSLMLANSLPEKYSLPHPRIDAVTGVENAIQYDKRVEYVDEVMQLGRRYGPQLDELFVYLRGFVDEDLDLFRTHFSSGSFSNLRSLCFSWTSDVDLGMLQAVGSNLLALEELSFGFQPEYDETAALAPHRPHFDHYVRDPPCHVDIIAAIQPLQNLERLSVFGDEYVADWAGNHWAWNRFFKDHVWFHQGRSFIQPERRGFPGEGQTWSEAERGHKRPGDEVEDWLTPWVTGTETLDDARHAVAELAAEYAEALPKLKEFMSGRVLVDITGR</sequence>
<accession>A0A9P7ZLL6</accession>
<reference evidence="2" key="1">
    <citation type="journal article" date="2021" name="IMA Fungus">
        <title>Genomic characterization of three marine fungi, including Emericellopsis atlantica sp. nov. with signatures of a generalist lifestyle and marine biomass degradation.</title>
        <authorList>
            <person name="Hagestad O.C."/>
            <person name="Hou L."/>
            <person name="Andersen J.H."/>
            <person name="Hansen E.H."/>
            <person name="Altermark B."/>
            <person name="Li C."/>
            <person name="Kuhnert E."/>
            <person name="Cox R.J."/>
            <person name="Crous P.W."/>
            <person name="Spatafora J.W."/>
            <person name="Lail K."/>
            <person name="Amirebrahimi M."/>
            <person name="Lipzen A."/>
            <person name="Pangilinan J."/>
            <person name="Andreopoulos W."/>
            <person name="Hayes R.D."/>
            <person name="Ng V."/>
            <person name="Grigoriev I.V."/>
            <person name="Jackson S.A."/>
            <person name="Sutton T.D.S."/>
            <person name="Dobson A.D.W."/>
            <person name="Rama T."/>
        </authorList>
    </citation>
    <scope>NUCLEOTIDE SEQUENCE</scope>
    <source>
        <strain evidence="2">TS7</strain>
    </source>
</reference>
<keyword evidence="3" id="KW-1185">Reference proteome</keyword>
<evidence type="ECO:0000313" key="2">
    <source>
        <dbReference type="EMBL" id="KAG9254201.1"/>
    </source>
</evidence>
<dbReference type="Proteomes" id="UP000887229">
    <property type="component" value="Unassembled WGS sequence"/>
</dbReference>
<protein>
    <submittedName>
        <fullName evidence="2">Uncharacterized protein</fullName>
    </submittedName>
</protein>
<dbReference type="GeneID" id="70296930"/>
<dbReference type="RefSeq" id="XP_046118125.1">
    <property type="nucleotide sequence ID" value="XM_046266027.1"/>
</dbReference>
<evidence type="ECO:0000313" key="3">
    <source>
        <dbReference type="Proteomes" id="UP000887229"/>
    </source>
</evidence>
<name>A0A9P7ZLL6_9HYPO</name>
<proteinExistence type="predicted"/>